<evidence type="ECO:0000313" key="1">
    <source>
        <dbReference type="EMBL" id="MDV5822810.1"/>
    </source>
</evidence>
<comment type="caution">
    <text evidence="1">The sequence shown here is derived from an EMBL/GenBank/DDBJ whole genome shotgun (WGS) entry which is preliminary data.</text>
</comment>
<protein>
    <submittedName>
        <fullName evidence="1">Uncharacterized protein</fullName>
    </submittedName>
</protein>
<sequence length="54" mass="6015">MAMSREVAAQVAAQLTQAWAIRSGVKKPDPSKPIEDQVVTIYHRLLVAVQQLDR</sequence>
<dbReference type="RefSeq" id="WP_317515911.1">
    <property type="nucleotide sequence ID" value="NZ_JAPTHD010000001.1"/>
</dbReference>
<keyword evidence="2" id="KW-1185">Reference proteome</keyword>
<accession>A0ABU3ZTH8</accession>
<gene>
    <name evidence="1" type="ORF">O0R41_04270</name>
</gene>
<dbReference type="Proteomes" id="UP001185984">
    <property type="component" value="Unassembled WGS sequence"/>
</dbReference>
<name>A0ABU3ZTH8_9SPHN</name>
<proteinExistence type="predicted"/>
<dbReference type="EMBL" id="JAPTHD010000001">
    <property type="protein sequence ID" value="MDV5822810.1"/>
    <property type="molecule type" value="Genomic_DNA"/>
</dbReference>
<reference evidence="2" key="1">
    <citation type="journal article" date="2022" name="J Environ Chem Eng">
        <title>Biodegradation of petroleum oil using a constructed nonpathogenic and heavy metal-tolerant bacterial consortium isolated from marine sponges.</title>
        <authorList>
            <person name="Dechsakulwatana C."/>
            <person name="Rungsihiranrut A."/>
            <person name="Muangchinda C."/>
            <person name="Ningthoujam R."/>
            <person name="Klankeo P."/>
            <person name="Pinyakong O."/>
        </authorList>
    </citation>
    <scope>NUCLEOTIDE SEQUENCE [LARGE SCALE GENOMIC DNA]</scope>
    <source>
        <strain evidence="2">MO2-4</strain>
    </source>
</reference>
<evidence type="ECO:0000313" key="2">
    <source>
        <dbReference type="Proteomes" id="UP001185984"/>
    </source>
</evidence>
<organism evidence="1 2">
    <name type="scientific">Sphingobium naphthae</name>
    <dbReference type="NCBI Taxonomy" id="1886786"/>
    <lineage>
        <taxon>Bacteria</taxon>
        <taxon>Pseudomonadati</taxon>
        <taxon>Pseudomonadota</taxon>
        <taxon>Alphaproteobacteria</taxon>
        <taxon>Sphingomonadales</taxon>
        <taxon>Sphingomonadaceae</taxon>
        <taxon>Sphingobium</taxon>
    </lineage>
</organism>